<feature type="domain" description="SH3" evidence="7">
    <location>
        <begin position="821"/>
        <end position="880"/>
    </location>
</feature>
<name>A0A8K0D248_IGNLU</name>
<proteinExistence type="predicted"/>
<dbReference type="PROSITE" id="PS50831">
    <property type="entry name" value="SOHO"/>
    <property type="match status" value="1"/>
</dbReference>
<feature type="region of interest" description="Disordered" evidence="6">
    <location>
        <begin position="1"/>
        <end position="199"/>
    </location>
</feature>
<dbReference type="GO" id="GO:0070161">
    <property type="term" value="C:anchoring junction"/>
    <property type="evidence" value="ECO:0007669"/>
    <property type="project" value="UniProtKB-SubCell"/>
</dbReference>
<dbReference type="OrthoDB" id="19092at2759"/>
<dbReference type="CDD" id="cd11781">
    <property type="entry name" value="SH3_Sorbs_1"/>
    <property type="match status" value="1"/>
</dbReference>
<dbReference type="CDD" id="cd11782">
    <property type="entry name" value="SH3_Sorbs_2"/>
    <property type="match status" value="1"/>
</dbReference>
<evidence type="ECO:0000256" key="4">
    <source>
        <dbReference type="ARBA" id="ARBA00022949"/>
    </source>
</evidence>
<dbReference type="InterPro" id="IPR050384">
    <property type="entry name" value="Endophilin_SH3RF"/>
</dbReference>
<feature type="domain" description="SoHo" evidence="8">
    <location>
        <begin position="230"/>
        <end position="297"/>
    </location>
</feature>
<evidence type="ECO:0000313" key="10">
    <source>
        <dbReference type="Proteomes" id="UP000801492"/>
    </source>
</evidence>
<dbReference type="FunFam" id="2.30.30.40:FF:000001">
    <property type="entry name" value="Sorbin and SH3 domain-containing protein 1 isoform 2"/>
    <property type="match status" value="1"/>
</dbReference>
<evidence type="ECO:0000256" key="6">
    <source>
        <dbReference type="SAM" id="MobiDB-lite"/>
    </source>
</evidence>
<feature type="compositionally biased region" description="Basic and acidic residues" evidence="6">
    <location>
        <begin position="582"/>
        <end position="593"/>
    </location>
</feature>
<dbReference type="PANTHER" id="PTHR14167">
    <property type="entry name" value="SH3 DOMAIN-CONTAINING"/>
    <property type="match status" value="1"/>
</dbReference>
<keyword evidence="2 5" id="KW-0728">SH3 domain</keyword>
<dbReference type="EMBL" id="VTPC01005734">
    <property type="protein sequence ID" value="KAF2895671.1"/>
    <property type="molecule type" value="Genomic_DNA"/>
</dbReference>
<accession>A0A8K0D248</accession>
<dbReference type="InterPro" id="IPR001452">
    <property type="entry name" value="SH3_domain"/>
</dbReference>
<evidence type="ECO:0000313" key="9">
    <source>
        <dbReference type="EMBL" id="KAF2895671.1"/>
    </source>
</evidence>
<evidence type="ECO:0000256" key="2">
    <source>
        <dbReference type="ARBA" id="ARBA00022443"/>
    </source>
</evidence>
<comment type="caution">
    <text evidence="9">The sequence shown here is derived from an EMBL/GenBank/DDBJ whole genome shotgun (WGS) entry which is preliminary data.</text>
</comment>
<feature type="compositionally biased region" description="Basic and acidic residues" evidence="6">
    <location>
        <begin position="470"/>
        <end position="479"/>
    </location>
</feature>
<evidence type="ECO:0000259" key="8">
    <source>
        <dbReference type="PROSITE" id="PS50831"/>
    </source>
</evidence>
<evidence type="ECO:0008006" key="11">
    <source>
        <dbReference type="Google" id="ProtNLM"/>
    </source>
</evidence>
<feature type="compositionally biased region" description="Low complexity" evidence="6">
    <location>
        <begin position="15"/>
        <end position="33"/>
    </location>
</feature>
<dbReference type="Proteomes" id="UP000801492">
    <property type="component" value="Unassembled WGS sequence"/>
</dbReference>
<evidence type="ECO:0000256" key="3">
    <source>
        <dbReference type="ARBA" id="ARBA00022737"/>
    </source>
</evidence>
<keyword evidence="3" id="KW-0677">Repeat</keyword>
<gene>
    <name evidence="9" type="ORF">ILUMI_10502</name>
</gene>
<dbReference type="AlphaFoldDB" id="A0A8K0D248"/>
<dbReference type="PANTHER" id="PTHR14167:SF116">
    <property type="entry name" value="CAP, ISOFORM AC"/>
    <property type="match status" value="1"/>
</dbReference>
<dbReference type="PROSITE" id="PS50002">
    <property type="entry name" value="SH3"/>
    <property type="match status" value="3"/>
</dbReference>
<feature type="domain" description="SH3" evidence="7">
    <location>
        <begin position="671"/>
        <end position="730"/>
    </location>
</feature>
<feature type="compositionally biased region" description="Basic and acidic residues" evidence="6">
    <location>
        <begin position="43"/>
        <end position="64"/>
    </location>
</feature>
<dbReference type="Gene3D" id="2.30.30.40">
    <property type="entry name" value="SH3 Domains"/>
    <property type="match status" value="3"/>
</dbReference>
<dbReference type="InterPro" id="IPR036028">
    <property type="entry name" value="SH3-like_dom_sf"/>
</dbReference>
<keyword evidence="4" id="KW-0965">Cell junction</keyword>
<feature type="domain" description="SH3" evidence="7">
    <location>
        <begin position="602"/>
        <end position="661"/>
    </location>
</feature>
<dbReference type="PRINTS" id="PR00499">
    <property type="entry name" value="P67PHOX"/>
</dbReference>
<organism evidence="9 10">
    <name type="scientific">Ignelater luminosus</name>
    <name type="common">Cucubano</name>
    <name type="synonym">Pyrophorus luminosus</name>
    <dbReference type="NCBI Taxonomy" id="2038154"/>
    <lineage>
        <taxon>Eukaryota</taxon>
        <taxon>Metazoa</taxon>
        <taxon>Ecdysozoa</taxon>
        <taxon>Arthropoda</taxon>
        <taxon>Hexapoda</taxon>
        <taxon>Insecta</taxon>
        <taxon>Pterygota</taxon>
        <taxon>Neoptera</taxon>
        <taxon>Endopterygota</taxon>
        <taxon>Coleoptera</taxon>
        <taxon>Polyphaga</taxon>
        <taxon>Elateriformia</taxon>
        <taxon>Elateroidea</taxon>
        <taxon>Elateridae</taxon>
        <taxon>Agrypninae</taxon>
        <taxon>Pyrophorini</taxon>
        <taxon>Ignelater</taxon>
    </lineage>
</organism>
<dbReference type="SUPFAM" id="SSF50044">
    <property type="entry name" value="SH3-domain"/>
    <property type="match status" value="3"/>
</dbReference>
<dbReference type="PRINTS" id="PR00452">
    <property type="entry name" value="SH3DOMAIN"/>
</dbReference>
<evidence type="ECO:0000256" key="1">
    <source>
        <dbReference type="ARBA" id="ARBA00004282"/>
    </source>
</evidence>
<dbReference type="InterPro" id="IPR003127">
    <property type="entry name" value="SoHo_dom"/>
</dbReference>
<evidence type="ECO:0000259" key="7">
    <source>
        <dbReference type="PROSITE" id="PS50002"/>
    </source>
</evidence>
<feature type="compositionally biased region" description="Polar residues" evidence="6">
    <location>
        <begin position="140"/>
        <end position="154"/>
    </location>
</feature>
<reference evidence="9" key="1">
    <citation type="submission" date="2019-08" db="EMBL/GenBank/DDBJ databases">
        <title>The genome of the North American firefly Photinus pyralis.</title>
        <authorList>
            <consortium name="Photinus pyralis genome working group"/>
            <person name="Fallon T.R."/>
            <person name="Sander Lower S.E."/>
            <person name="Weng J.-K."/>
        </authorList>
    </citation>
    <scope>NUCLEOTIDE SEQUENCE</scope>
    <source>
        <strain evidence="9">TRF0915ILg1</strain>
        <tissue evidence="9">Whole body</tissue>
    </source>
</reference>
<feature type="region of interest" description="Disordered" evidence="6">
    <location>
        <begin position="458"/>
        <end position="491"/>
    </location>
</feature>
<keyword evidence="10" id="KW-1185">Reference proteome</keyword>
<sequence>MALPSSDDPENGVISQRSTLSSSCSSGPSGADSRGVWSPGQKPSEEKPKQHIHESQEHKRKDEPIPPVWTPRSAGSSPTLERKEFRPVNFESPVLGRKNKPKTEGSGTPDSSPAQPPWQIPDSSSDVGVALASSLERRLTTSQSAPASGFSEFSTPRLPRAQNPTITLLQKAREGQLPRGASYIQADPNYSYRNHDDRPPLLGPGEVLYQIKNEYTSESDSERPRRMADLGPRKYEIGIGPTTKDGMPLVLRSEVKDGNQSRWYKRMYDTIHKQKPDREYVTVRYKQRRVRYPYTSGYFSEPEHNAFAADYYDSDGTVSDSKYATLDRRRLQQSVKGKENEYMSSTLPKEGNFTNSDAIIRHGQDVYKNQPGRIENYVPGRSSISEKEAKEWWDEVMDIFDGHLEQQKNVPLPRGFMSQALKESGYESDSTLVFRRREDAIQQLSPSEQREVYKNIQKGGDVPLHGLRKPAPERPKEAEAPTPPPKGHHGLDFFETESPRKYVENEVTIHYKSPIRQEVKESLSEEELSRRQAEHMKRVYEEERRRKYLQVSDPLQELQDMNSRRHTDNFTPSQKSPIPLNRYDDFPSEDSPKIKPRPRSPEPRLVARALYNFVGQSARELTFRKGDVIYVRRQVDKNWYEGEHNAMIGLFPANYVEIIPYDGLKSTPRKSHEGQARAKFNFIAQTHLELSLAKGELVVITRRVDDNWFEGRIGGRKGIFPVSYVEVLIDPGSPPPPIPASSKPVASPAAHSMLVNGSAGGKESMGSHSYIPSIPYQQHFTSSYRAKPVQISSGGNYGSLTKSASNLKNPIDEVLHIDTHSEPVPYRALYKYRPQNDDELELLEGDVVYVLEKCDDGWYVGSSQRTGAFGTFPGNYVERI</sequence>
<dbReference type="CDD" id="cd11780">
    <property type="entry name" value="SH3_Sorbs_3"/>
    <property type="match status" value="1"/>
</dbReference>
<feature type="compositionally biased region" description="Polar residues" evidence="6">
    <location>
        <begin position="342"/>
        <end position="354"/>
    </location>
</feature>
<feature type="region of interest" description="Disordered" evidence="6">
    <location>
        <begin position="334"/>
        <end position="354"/>
    </location>
</feature>
<feature type="region of interest" description="Disordered" evidence="6">
    <location>
        <begin position="551"/>
        <end position="601"/>
    </location>
</feature>
<evidence type="ECO:0000256" key="5">
    <source>
        <dbReference type="PROSITE-ProRule" id="PRU00192"/>
    </source>
</evidence>
<dbReference type="SMART" id="SM00326">
    <property type="entry name" value="SH3"/>
    <property type="match status" value="3"/>
</dbReference>
<dbReference type="Pfam" id="PF14604">
    <property type="entry name" value="SH3_9"/>
    <property type="match status" value="3"/>
</dbReference>
<protein>
    <recommendedName>
        <fullName evidence="11">Sorbin and SH3 domain-containing protein 1</fullName>
    </recommendedName>
</protein>
<comment type="subcellular location">
    <subcellularLocation>
        <location evidence="1">Cell junction</location>
    </subcellularLocation>
</comment>